<feature type="region of interest" description="Disordered" evidence="2">
    <location>
        <begin position="1"/>
        <end position="35"/>
    </location>
</feature>
<dbReference type="FunCoup" id="G8YMG8">
    <property type="interactions" value="416"/>
</dbReference>
<feature type="compositionally biased region" description="Basic and acidic residues" evidence="2">
    <location>
        <begin position="21"/>
        <end position="34"/>
    </location>
</feature>
<dbReference type="eggNOG" id="ENOG502QWR9">
    <property type="taxonomic scope" value="Eukaryota"/>
</dbReference>
<name>G8YMG8_PICSO</name>
<dbReference type="EMBL" id="FO082054">
    <property type="protein sequence ID" value="CCE88564.1"/>
    <property type="molecule type" value="Genomic_DNA"/>
</dbReference>
<dbReference type="OrthoDB" id="288703at2759"/>
<dbReference type="AlphaFoldDB" id="G8YMG8"/>
<reference evidence="4 5" key="1">
    <citation type="journal article" date="2012" name="G3 (Bethesda)">
        <title>Pichia sorbitophila, an interspecies yeast hybrid reveals early steps of genome resolution following polyploidization.</title>
        <authorList>
            <person name="Leh Louis V."/>
            <person name="Despons L."/>
            <person name="Friedrich A."/>
            <person name="Martin T."/>
            <person name="Durrens P."/>
            <person name="Casaregola S."/>
            <person name="Neuveglise C."/>
            <person name="Fairhead C."/>
            <person name="Marck C."/>
            <person name="Cruz J.A."/>
            <person name="Straub M.L."/>
            <person name="Kugler V."/>
            <person name="Sacerdot C."/>
            <person name="Uzunov Z."/>
            <person name="Thierry A."/>
            <person name="Weiss S."/>
            <person name="Bleykasten C."/>
            <person name="De Montigny J."/>
            <person name="Jacques N."/>
            <person name="Jung P."/>
            <person name="Lemaire M."/>
            <person name="Mallet S."/>
            <person name="Morel G."/>
            <person name="Richard G.F."/>
            <person name="Sarkar A."/>
            <person name="Savel G."/>
            <person name="Schacherer J."/>
            <person name="Seret M.L."/>
            <person name="Talla E."/>
            <person name="Samson G."/>
            <person name="Jubin C."/>
            <person name="Poulain J."/>
            <person name="Vacherie B."/>
            <person name="Barbe V."/>
            <person name="Pelletier E."/>
            <person name="Sherman D.J."/>
            <person name="Westhof E."/>
            <person name="Weissenbach J."/>
            <person name="Baret P.V."/>
            <person name="Wincker P."/>
            <person name="Gaillardin C."/>
            <person name="Dujon B."/>
            <person name="Souciet J.L."/>
        </authorList>
    </citation>
    <scope>NUCLEOTIDE SEQUENCE [LARGE SCALE GENOMIC DNA]</scope>
    <source>
        <strain evidence="5">ATCC MYA-4447 / BCRC 22081 / CBS 7064 / NBRC 10061 / NRRL Y-12695</strain>
    </source>
</reference>
<dbReference type="STRING" id="559304.G8YMG8"/>
<dbReference type="Pfam" id="PF25567">
    <property type="entry name" value="TPR_SYO1"/>
    <property type="match status" value="1"/>
</dbReference>
<dbReference type="InParanoid" id="G8YMG8"/>
<comment type="similarity">
    <text evidence="1">Belongs to the nuclear import and ribosome assembly adapter family.</text>
</comment>
<feature type="compositionally biased region" description="Basic residues" evidence="2">
    <location>
        <begin position="1"/>
        <end position="12"/>
    </location>
</feature>
<dbReference type="InterPro" id="IPR011989">
    <property type="entry name" value="ARM-like"/>
</dbReference>
<dbReference type="InterPro" id="IPR057990">
    <property type="entry name" value="TPR_SYO1"/>
</dbReference>
<accession>G8YMG8</accession>
<organism evidence="4 5">
    <name type="scientific">Pichia sorbitophila (strain ATCC MYA-4447 / BCRC 22081 / CBS 7064 / NBRC 10061 / NRRL Y-12695)</name>
    <name type="common">Hybrid yeast</name>
    <dbReference type="NCBI Taxonomy" id="559304"/>
    <lineage>
        <taxon>Eukaryota</taxon>
        <taxon>Fungi</taxon>
        <taxon>Dikarya</taxon>
        <taxon>Ascomycota</taxon>
        <taxon>Saccharomycotina</taxon>
        <taxon>Pichiomycetes</taxon>
        <taxon>Debaryomycetaceae</taxon>
        <taxon>Millerozyma</taxon>
    </lineage>
</organism>
<evidence type="ECO:0000256" key="1">
    <source>
        <dbReference type="ARBA" id="ARBA00049983"/>
    </source>
</evidence>
<dbReference type="PANTHER" id="PTHR13347:SF1">
    <property type="entry name" value="HEAT REPEAT-CONTAINING PROTEIN 3"/>
    <property type="match status" value="1"/>
</dbReference>
<dbReference type="InterPro" id="IPR016024">
    <property type="entry name" value="ARM-type_fold"/>
</dbReference>
<evidence type="ECO:0000313" key="4">
    <source>
        <dbReference type="EMBL" id="CCE88564.1"/>
    </source>
</evidence>
<proteinExistence type="inferred from homology"/>
<evidence type="ECO:0000313" key="5">
    <source>
        <dbReference type="Proteomes" id="UP000005222"/>
    </source>
</evidence>
<keyword evidence="5" id="KW-1185">Reference proteome</keyword>
<dbReference type="GO" id="GO:0051082">
    <property type="term" value="F:unfolded protein binding"/>
    <property type="evidence" value="ECO:0007669"/>
    <property type="project" value="TreeGrafter"/>
</dbReference>
<dbReference type="PANTHER" id="PTHR13347">
    <property type="entry name" value="HEAT REPEAT-CONTAINING PROTEIN 3"/>
    <property type="match status" value="1"/>
</dbReference>
<evidence type="ECO:0000256" key="2">
    <source>
        <dbReference type="SAM" id="MobiDB-lite"/>
    </source>
</evidence>
<dbReference type="Proteomes" id="UP000005222">
    <property type="component" value="Chromosome F"/>
</dbReference>
<protein>
    <submittedName>
        <fullName evidence="4">Piso0_001333 protein</fullName>
    </submittedName>
</protein>
<dbReference type="SUPFAM" id="SSF48371">
    <property type="entry name" value="ARM repeat"/>
    <property type="match status" value="1"/>
</dbReference>
<dbReference type="CDD" id="cd13394">
    <property type="entry name" value="Syo1_like"/>
    <property type="match status" value="1"/>
</dbReference>
<feature type="domain" description="SYO1-like TPR repeats" evidence="3">
    <location>
        <begin position="429"/>
        <end position="620"/>
    </location>
</feature>
<gene>
    <name evidence="4" type="primary">Piso0_001333</name>
    <name evidence="4" type="ORF">GNLVRS01_PISO0F04185g</name>
</gene>
<sequence>MGKLKRASRSRNARLNPLGYKRKESSEEALKSSSKDVSQFSPVLNNLKSPSVSEKLKAITTLSVYIHNEDIRKFLLKEKVISLAFEHCFCDDLSLVSETLDFLKCLLIEEGPGIGKYCWRLKIWSNIENYLSSLESFFERAVTGSENSGDAPVKENNITAFQGYAENMISFIIVLAVGSEEMFNNVTANIDNVLAFVSKLINWNIISQGYSNDLFNCFLEFLFEFSTESRDFIEKLSESPDVQINSILDFLQTDRQNSNILGKVYGDGIRFNYYEGIGQIEHKDEASLFILNSTIKHITSIDLNNLRSAQPETVKQSNGGDLSKSLKQLNNTRNESEALSVGIDVITSIFEYLSYDESGAEERIVLSPDLENHILNSVFPCLDELLDFASKSDESFFLASKIVNCFNNLSWLFLSCEHIPTMWFNSCLKLWDSVIFVSGKTEDIEIHRDCLNVLWALSKCLGGTISSKVSDDMVQSMISKCQSIIRESQGDLEFVLCSVGFLGTVALHINNIEVTRTISSFLLALTYEFIGNKNLKNNINQIDIILESLNSIYDIFGDKSYSYDYEIFVKEDYISKLESLYPEVKRMYKTIDKNKHRHLKLKAEETYINLERFIKYKKQERQ</sequence>
<dbReference type="OMA" id="LYITINC"/>
<dbReference type="HOGENOM" id="CLU_016860_0_0_1"/>
<dbReference type="InterPro" id="IPR052616">
    <property type="entry name" value="SYO1-like"/>
</dbReference>
<dbReference type="Gene3D" id="1.25.10.10">
    <property type="entry name" value="Leucine-rich Repeat Variant"/>
    <property type="match status" value="1"/>
</dbReference>
<dbReference type="GO" id="GO:0006606">
    <property type="term" value="P:protein import into nucleus"/>
    <property type="evidence" value="ECO:0007669"/>
    <property type="project" value="TreeGrafter"/>
</dbReference>
<dbReference type="GO" id="GO:0042273">
    <property type="term" value="P:ribosomal large subunit biogenesis"/>
    <property type="evidence" value="ECO:0007669"/>
    <property type="project" value="TreeGrafter"/>
</dbReference>
<evidence type="ECO:0000259" key="3">
    <source>
        <dbReference type="Pfam" id="PF25567"/>
    </source>
</evidence>